<reference evidence="2 3" key="1">
    <citation type="submission" date="2020-06" db="EMBL/GenBank/DDBJ databases">
        <title>Transcriptomic and genomic resources for Thalictrum thalictroides and T. hernandezii: Facilitating candidate gene discovery in an emerging model plant lineage.</title>
        <authorList>
            <person name="Arias T."/>
            <person name="Riano-Pachon D.M."/>
            <person name="Di Stilio V.S."/>
        </authorList>
    </citation>
    <scope>NUCLEOTIDE SEQUENCE [LARGE SCALE GENOMIC DNA]</scope>
    <source>
        <strain evidence="3">cv. WT478/WT964</strain>
        <tissue evidence="2">Leaves</tissue>
    </source>
</reference>
<gene>
    <name evidence="2" type="ORF">FRX31_020083</name>
</gene>
<evidence type="ECO:0000259" key="1">
    <source>
        <dbReference type="PROSITE" id="PS50181"/>
    </source>
</evidence>
<accession>A0A7J6VYX4</accession>
<feature type="domain" description="F-box" evidence="1">
    <location>
        <begin position="23"/>
        <end position="63"/>
    </location>
</feature>
<dbReference type="PROSITE" id="PS50181">
    <property type="entry name" value="FBOX"/>
    <property type="match status" value="1"/>
</dbReference>
<dbReference type="PANTHER" id="PTHR32212">
    <property type="entry name" value="CYCLIN-LIKE F-BOX"/>
    <property type="match status" value="1"/>
</dbReference>
<proteinExistence type="predicted"/>
<organism evidence="2 3">
    <name type="scientific">Thalictrum thalictroides</name>
    <name type="common">Rue-anemone</name>
    <name type="synonym">Anemone thalictroides</name>
    <dbReference type="NCBI Taxonomy" id="46969"/>
    <lineage>
        <taxon>Eukaryota</taxon>
        <taxon>Viridiplantae</taxon>
        <taxon>Streptophyta</taxon>
        <taxon>Embryophyta</taxon>
        <taxon>Tracheophyta</taxon>
        <taxon>Spermatophyta</taxon>
        <taxon>Magnoliopsida</taxon>
        <taxon>Ranunculales</taxon>
        <taxon>Ranunculaceae</taxon>
        <taxon>Thalictroideae</taxon>
        <taxon>Thalictrum</taxon>
    </lineage>
</organism>
<comment type="caution">
    <text evidence="2">The sequence shown here is derived from an EMBL/GenBank/DDBJ whole genome shotgun (WGS) entry which is preliminary data.</text>
</comment>
<dbReference type="InterPro" id="IPR053781">
    <property type="entry name" value="F-box_AtFBL13-like"/>
</dbReference>
<dbReference type="EMBL" id="JABWDY010024334">
    <property type="protein sequence ID" value="KAF5190329.1"/>
    <property type="molecule type" value="Genomic_DNA"/>
</dbReference>
<sequence length="63" mass="7356">MEEERDSKRQKMCSQSEDAIQHRDMISDLPAAILVQILSFLPMEDAVKTGILSKRWDHLWTKV</sequence>
<dbReference type="InterPro" id="IPR036047">
    <property type="entry name" value="F-box-like_dom_sf"/>
</dbReference>
<evidence type="ECO:0000313" key="3">
    <source>
        <dbReference type="Proteomes" id="UP000554482"/>
    </source>
</evidence>
<keyword evidence="3" id="KW-1185">Reference proteome</keyword>
<dbReference type="AlphaFoldDB" id="A0A7J6VYX4"/>
<protein>
    <recommendedName>
        <fullName evidence="1">F-box domain-containing protein</fullName>
    </recommendedName>
</protein>
<dbReference type="PANTHER" id="PTHR32212:SF234">
    <property type="entry name" value="F-BOX_LRR-REPEAT PROTEIN 13-LIKE"/>
    <property type="match status" value="1"/>
</dbReference>
<dbReference type="Proteomes" id="UP000554482">
    <property type="component" value="Unassembled WGS sequence"/>
</dbReference>
<dbReference type="Pfam" id="PF00646">
    <property type="entry name" value="F-box"/>
    <property type="match status" value="1"/>
</dbReference>
<dbReference type="Gene3D" id="1.20.1280.50">
    <property type="match status" value="1"/>
</dbReference>
<dbReference type="SUPFAM" id="SSF81383">
    <property type="entry name" value="F-box domain"/>
    <property type="match status" value="1"/>
</dbReference>
<name>A0A7J6VYX4_THATH</name>
<dbReference type="CDD" id="cd22160">
    <property type="entry name" value="F-box_AtFBL13-like"/>
    <property type="match status" value="1"/>
</dbReference>
<dbReference type="InterPro" id="IPR001810">
    <property type="entry name" value="F-box_dom"/>
</dbReference>
<dbReference type="OrthoDB" id="612216at2759"/>
<evidence type="ECO:0000313" key="2">
    <source>
        <dbReference type="EMBL" id="KAF5190329.1"/>
    </source>
</evidence>